<dbReference type="Pfam" id="PF13765">
    <property type="entry name" value="PRY"/>
    <property type="match status" value="1"/>
</dbReference>
<organism evidence="2 3">
    <name type="scientific">Umbra pygmaea</name>
    <name type="common">Eastern mudminnow</name>
    <dbReference type="NCBI Taxonomy" id="75934"/>
    <lineage>
        <taxon>Eukaryota</taxon>
        <taxon>Metazoa</taxon>
        <taxon>Chordata</taxon>
        <taxon>Craniata</taxon>
        <taxon>Vertebrata</taxon>
        <taxon>Euteleostomi</taxon>
        <taxon>Actinopterygii</taxon>
        <taxon>Neopterygii</taxon>
        <taxon>Teleostei</taxon>
        <taxon>Protacanthopterygii</taxon>
        <taxon>Esociformes</taxon>
        <taxon>Umbridae</taxon>
        <taxon>Umbra</taxon>
    </lineage>
</organism>
<dbReference type="Gene3D" id="2.60.120.920">
    <property type="match status" value="1"/>
</dbReference>
<feature type="non-terminal residue" evidence="2">
    <location>
        <position position="81"/>
    </location>
</feature>
<reference evidence="2 3" key="1">
    <citation type="submission" date="2024-06" db="EMBL/GenBank/DDBJ databases">
        <authorList>
            <person name="Pan Q."/>
            <person name="Wen M."/>
            <person name="Jouanno E."/>
            <person name="Zahm M."/>
            <person name="Klopp C."/>
            <person name="Cabau C."/>
            <person name="Louis A."/>
            <person name="Berthelot C."/>
            <person name="Parey E."/>
            <person name="Roest Crollius H."/>
            <person name="Montfort J."/>
            <person name="Robinson-Rechavi M."/>
            <person name="Bouchez O."/>
            <person name="Lampietro C."/>
            <person name="Lopez Roques C."/>
            <person name="Donnadieu C."/>
            <person name="Postlethwait J."/>
            <person name="Bobe J."/>
            <person name="Verreycken H."/>
            <person name="Guiguen Y."/>
        </authorList>
    </citation>
    <scope>NUCLEOTIDE SEQUENCE [LARGE SCALE GENOMIC DNA]</scope>
    <source>
        <strain evidence="2">Up_M1</strain>
        <tissue evidence="2">Testis</tissue>
    </source>
</reference>
<dbReference type="Proteomes" id="UP001557470">
    <property type="component" value="Unassembled WGS sequence"/>
</dbReference>
<dbReference type="EMBL" id="JAGEUA010000002">
    <property type="protein sequence ID" value="KAL1005034.1"/>
    <property type="molecule type" value="Genomic_DNA"/>
</dbReference>
<accession>A0ABD0X7Y9</accession>
<protein>
    <recommendedName>
        <fullName evidence="1">SPRY-associated domain-containing protein</fullName>
    </recommendedName>
</protein>
<dbReference type="AlphaFoldDB" id="A0ABD0X7Y9"/>
<gene>
    <name evidence="2" type="ORF">UPYG_G00053690</name>
</gene>
<feature type="domain" description="SPRY-associated" evidence="1">
    <location>
        <begin position="41"/>
        <end position="81"/>
    </location>
</feature>
<evidence type="ECO:0000313" key="2">
    <source>
        <dbReference type="EMBL" id="KAL1005034.1"/>
    </source>
</evidence>
<proteinExistence type="predicted"/>
<dbReference type="SMART" id="SM00589">
    <property type="entry name" value="PRY"/>
    <property type="match status" value="1"/>
</dbReference>
<dbReference type="InterPro" id="IPR013320">
    <property type="entry name" value="ConA-like_dom_sf"/>
</dbReference>
<dbReference type="InterPro" id="IPR006574">
    <property type="entry name" value="PRY"/>
</dbReference>
<keyword evidence="3" id="KW-1185">Reference proteome</keyword>
<dbReference type="SUPFAM" id="SSF49899">
    <property type="entry name" value="Concanavalin A-like lectins/glucanases"/>
    <property type="match status" value="1"/>
</dbReference>
<comment type="caution">
    <text evidence="2">The sequence shown here is derived from an EMBL/GenBank/DDBJ whole genome shotgun (WGS) entry which is preliminary data.</text>
</comment>
<dbReference type="PRINTS" id="PR01407">
    <property type="entry name" value="BUTYPHLNCDUF"/>
</dbReference>
<dbReference type="InterPro" id="IPR043136">
    <property type="entry name" value="B30.2/SPRY_sf"/>
</dbReference>
<name>A0ABD0X7Y9_UMBPY</name>
<evidence type="ECO:0000259" key="1">
    <source>
        <dbReference type="SMART" id="SM00589"/>
    </source>
</evidence>
<dbReference type="InterPro" id="IPR003879">
    <property type="entry name" value="Butyrophylin_SPRY"/>
</dbReference>
<evidence type="ECO:0000313" key="3">
    <source>
        <dbReference type="Proteomes" id="UP001557470"/>
    </source>
</evidence>
<sequence>MKDQLLEVYKNEMDKISGNVTTVEIKQCVQPISREEFLTYSCQLTLDPNTAYQYLCLSEGNRKVTRSKKVQSYPDHPDRFT</sequence>